<dbReference type="Pfam" id="PF00005">
    <property type="entry name" value="ABC_tran"/>
    <property type="match status" value="1"/>
</dbReference>
<evidence type="ECO:0000256" key="2">
    <source>
        <dbReference type="ARBA" id="ARBA00005417"/>
    </source>
</evidence>
<evidence type="ECO:0000313" key="10">
    <source>
        <dbReference type="EMBL" id="KOR75461.1"/>
    </source>
</evidence>
<dbReference type="GO" id="GO:0005524">
    <property type="term" value="F:ATP binding"/>
    <property type="evidence" value="ECO:0007669"/>
    <property type="project" value="UniProtKB-KW"/>
</dbReference>
<dbReference type="GO" id="GO:0016887">
    <property type="term" value="F:ATP hydrolysis activity"/>
    <property type="evidence" value="ECO:0007669"/>
    <property type="project" value="InterPro"/>
</dbReference>
<sequence length="287" mass="33067">MAIQFKNVSYYYDKTKTHAIKDINLKINENNEFIALIGQIGSGKSTLVQLMNGLLTPSEGEIEVFGQKINPKTPEKRLASLRSKIGLVFQFPEYQLFETTVLKDVMFALKNLKINNNTSEKKAISVLKRLGIEEDLFISSPFKLSGGQQRKVAIAGILVMDPAILVLDEPTRGLDVKSQIEIMNFFQELFQIEKKTIIFITHNIDLVSEYANRVIFLEKGQIMFDGSKEDFFMNEKFNKFEVYKPQTFQLAHFLEKELNIPFIPVYSFEEMLKYLKKFYKGNNGLDD</sequence>
<dbReference type="InterPro" id="IPR027417">
    <property type="entry name" value="P-loop_NTPase"/>
</dbReference>
<evidence type="ECO:0000256" key="7">
    <source>
        <dbReference type="ARBA" id="ARBA00022967"/>
    </source>
</evidence>
<dbReference type="PROSITE" id="PS50893">
    <property type="entry name" value="ABC_TRANSPORTER_2"/>
    <property type="match status" value="1"/>
</dbReference>
<evidence type="ECO:0000313" key="11">
    <source>
        <dbReference type="Proteomes" id="UP000037386"/>
    </source>
</evidence>
<dbReference type="STRING" id="479893.CPX_001507"/>
<dbReference type="InterPro" id="IPR003439">
    <property type="entry name" value="ABC_transporter-like_ATP-bd"/>
</dbReference>
<dbReference type="FunFam" id="3.40.50.300:FF:000224">
    <property type="entry name" value="Energy-coupling factor transporter ATP-binding protein EcfA"/>
    <property type="match status" value="1"/>
</dbReference>
<comment type="subcellular location">
    <subcellularLocation>
        <location evidence="1">Cell membrane</location>
        <topology evidence="1">Peripheral membrane protein</topology>
    </subcellularLocation>
</comment>
<organism evidence="10 11">
    <name type="scientific">Candidatus Phytoplasma pruni</name>
    <dbReference type="NCBI Taxonomy" id="479893"/>
    <lineage>
        <taxon>Bacteria</taxon>
        <taxon>Bacillati</taxon>
        <taxon>Mycoplasmatota</taxon>
        <taxon>Mollicutes</taxon>
        <taxon>Acholeplasmatales</taxon>
        <taxon>Acholeplasmataceae</taxon>
        <taxon>Candidatus Phytoplasma</taxon>
        <taxon>16SrIII (X-disease group)</taxon>
    </lineage>
</organism>
<evidence type="ECO:0000256" key="6">
    <source>
        <dbReference type="ARBA" id="ARBA00022840"/>
    </source>
</evidence>
<comment type="caution">
    <text evidence="10">The sequence shown here is derived from an EMBL/GenBank/DDBJ whole genome shotgun (WGS) entry which is preliminary data.</text>
</comment>
<dbReference type="GO" id="GO:0042626">
    <property type="term" value="F:ATPase-coupled transmembrane transporter activity"/>
    <property type="evidence" value="ECO:0007669"/>
    <property type="project" value="TreeGrafter"/>
</dbReference>
<dbReference type="SMART" id="SM00382">
    <property type="entry name" value="AAA"/>
    <property type="match status" value="1"/>
</dbReference>
<dbReference type="AlphaFoldDB" id="A0A0M1MZY0"/>
<dbReference type="GO" id="GO:0043190">
    <property type="term" value="C:ATP-binding cassette (ABC) transporter complex"/>
    <property type="evidence" value="ECO:0007669"/>
    <property type="project" value="TreeGrafter"/>
</dbReference>
<evidence type="ECO:0000259" key="9">
    <source>
        <dbReference type="PROSITE" id="PS50893"/>
    </source>
</evidence>
<keyword evidence="7" id="KW-1278">Translocase</keyword>
<dbReference type="Proteomes" id="UP000037386">
    <property type="component" value="Unassembled WGS sequence"/>
</dbReference>
<dbReference type="PROSITE" id="PS00211">
    <property type="entry name" value="ABC_TRANSPORTER_1"/>
    <property type="match status" value="1"/>
</dbReference>
<dbReference type="InterPro" id="IPR017871">
    <property type="entry name" value="ABC_transporter-like_CS"/>
</dbReference>
<evidence type="ECO:0000256" key="4">
    <source>
        <dbReference type="ARBA" id="ARBA00022475"/>
    </source>
</evidence>
<dbReference type="Gene3D" id="3.40.50.300">
    <property type="entry name" value="P-loop containing nucleotide triphosphate hydrolases"/>
    <property type="match status" value="1"/>
</dbReference>
<evidence type="ECO:0000256" key="5">
    <source>
        <dbReference type="ARBA" id="ARBA00022741"/>
    </source>
</evidence>
<dbReference type="PANTHER" id="PTHR43553:SF27">
    <property type="entry name" value="ENERGY-COUPLING FACTOR TRANSPORTER ATP-BINDING PROTEIN ECFA2"/>
    <property type="match status" value="1"/>
</dbReference>
<accession>A0A0M1MZY0</accession>
<evidence type="ECO:0000256" key="3">
    <source>
        <dbReference type="ARBA" id="ARBA00022448"/>
    </source>
</evidence>
<dbReference type="PATRIC" id="fig|479893.3.peg.298"/>
<dbReference type="InterPro" id="IPR003593">
    <property type="entry name" value="AAA+_ATPase"/>
</dbReference>
<dbReference type="EMBL" id="LHCF01000006">
    <property type="protein sequence ID" value="KOR75461.1"/>
    <property type="molecule type" value="Genomic_DNA"/>
</dbReference>
<evidence type="ECO:0000256" key="1">
    <source>
        <dbReference type="ARBA" id="ARBA00004202"/>
    </source>
</evidence>
<keyword evidence="6" id="KW-0067">ATP-binding</keyword>
<keyword evidence="3" id="KW-0813">Transport</keyword>
<reference evidence="11" key="1">
    <citation type="submission" date="2015-05" db="EMBL/GenBank/DDBJ databases">
        <title>Draft genome sequence of 'Candidatus Phytoplasma Pruni' strain CX, a plant pathogenic bacterium.</title>
        <authorList>
            <person name="Lee I.-M."/>
            <person name="Bottner-Parker K.D."/>
            <person name="Shao J."/>
            <person name="Gundersen-Rindal D.E."/>
            <person name="Zhao Y."/>
            <person name="Davis R.E."/>
        </authorList>
    </citation>
    <scope>NUCLEOTIDE SEQUENCE [LARGE SCALE GENOMIC DNA]</scope>
    <source>
        <strain evidence="11">CX</strain>
    </source>
</reference>
<dbReference type="PANTHER" id="PTHR43553">
    <property type="entry name" value="HEAVY METAL TRANSPORTER"/>
    <property type="match status" value="1"/>
</dbReference>
<proteinExistence type="inferred from homology"/>
<comment type="similarity">
    <text evidence="2">Belongs to the ABC transporter superfamily.</text>
</comment>
<dbReference type="InterPro" id="IPR050095">
    <property type="entry name" value="ECF_ABC_transporter_ATP-bd"/>
</dbReference>
<keyword evidence="5" id="KW-0547">Nucleotide-binding</keyword>
<evidence type="ECO:0000256" key="8">
    <source>
        <dbReference type="ARBA" id="ARBA00023136"/>
    </source>
</evidence>
<dbReference type="CDD" id="cd03225">
    <property type="entry name" value="ABC_cobalt_CbiO_domain1"/>
    <property type="match status" value="1"/>
</dbReference>
<gene>
    <name evidence="10" type="primary">cbiO</name>
    <name evidence="10" type="ORF">CPX_001507</name>
</gene>
<dbReference type="SUPFAM" id="SSF52540">
    <property type="entry name" value="P-loop containing nucleoside triphosphate hydrolases"/>
    <property type="match status" value="1"/>
</dbReference>
<keyword evidence="4" id="KW-1003">Cell membrane</keyword>
<dbReference type="InterPro" id="IPR015856">
    <property type="entry name" value="ABC_transpr_CbiO/EcfA_su"/>
</dbReference>
<keyword evidence="8" id="KW-0472">Membrane</keyword>
<name>A0A0M1MZY0_9MOLU</name>
<dbReference type="OrthoDB" id="9784332at2"/>
<dbReference type="RefSeq" id="WP_053521433.1">
    <property type="nucleotide sequence ID" value="NZ_LHCF01000006.1"/>
</dbReference>
<protein>
    <submittedName>
        <fullName evidence="10">ABC-type cobalt transport system, ATPase component</fullName>
    </submittedName>
</protein>
<feature type="domain" description="ABC transporter" evidence="9">
    <location>
        <begin position="3"/>
        <end position="244"/>
    </location>
</feature>